<dbReference type="CTD" id="4536"/>
<evidence type="ECO:0000256" key="18">
    <source>
        <dbReference type="RuleBase" id="RU003403"/>
    </source>
</evidence>
<evidence type="ECO:0000256" key="16">
    <source>
        <dbReference type="ARBA" id="ARBA00029481"/>
    </source>
</evidence>
<dbReference type="Pfam" id="PF00361">
    <property type="entry name" value="Proton_antipo_M"/>
    <property type="match status" value="1"/>
</dbReference>
<reference evidence="21" key="1">
    <citation type="submission" date="2015-05" db="EMBL/GenBank/DDBJ databases">
        <authorList>
            <person name="Wang D.B."/>
            <person name="Wang M."/>
        </authorList>
    </citation>
    <scope>NUCLEOTIDE SEQUENCE</scope>
    <source>
        <tissue evidence="21">Tissue sample</tissue>
    </source>
</reference>
<dbReference type="EMBL" id="KR911801">
    <property type="protein sequence ID" value="ALP86367.1"/>
    <property type="molecule type" value="Genomic_DNA"/>
</dbReference>
<dbReference type="PANTHER" id="PTHR46552:SF1">
    <property type="entry name" value="NADH-UBIQUINONE OXIDOREDUCTASE CHAIN 2"/>
    <property type="match status" value="1"/>
</dbReference>
<comment type="subcellular location">
    <subcellularLocation>
        <location evidence="1 18">Mitochondrion inner membrane</location>
        <topology evidence="1 18">Multi-pass membrane protein</topology>
    </subcellularLocation>
</comment>
<dbReference type="InterPro" id="IPR001750">
    <property type="entry name" value="ND/Mrp_TM"/>
</dbReference>
<evidence type="ECO:0000259" key="20">
    <source>
        <dbReference type="Pfam" id="PF06444"/>
    </source>
</evidence>
<keyword evidence="11 18" id="KW-1133">Transmembrane helix</keyword>
<feature type="transmembrane region" description="Helical" evidence="18">
    <location>
        <begin position="59"/>
        <end position="78"/>
    </location>
</feature>
<evidence type="ECO:0000256" key="17">
    <source>
        <dbReference type="ARBA" id="ARBA00049551"/>
    </source>
</evidence>
<keyword evidence="6 18" id="KW-0679">Respiratory chain</keyword>
<evidence type="ECO:0000313" key="21">
    <source>
        <dbReference type="EMBL" id="ALP86367.1"/>
    </source>
</evidence>
<dbReference type="PANTHER" id="PTHR46552">
    <property type="entry name" value="NADH-UBIQUINONE OXIDOREDUCTASE CHAIN 2"/>
    <property type="match status" value="1"/>
</dbReference>
<geneLocation type="mitochondrion" evidence="21"/>
<dbReference type="Pfam" id="PF06444">
    <property type="entry name" value="NADH_dehy_S2_C"/>
    <property type="match status" value="1"/>
</dbReference>
<dbReference type="GO" id="GO:0008137">
    <property type="term" value="F:NADH dehydrogenase (ubiquinone) activity"/>
    <property type="evidence" value="ECO:0007669"/>
    <property type="project" value="UniProtKB-EC"/>
</dbReference>
<evidence type="ECO:0000256" key="12">
    <source>
        <dbReference type="ARBA" id="ARBA00023027"/>
    </source>
</evidence>
<gene>
    <name evidence="21" type="primary">ND2</name>
</gene>
<dbReference type="InterPro" id="IPR050175">
    <property type="entry name" value="Complex_I_Subunit_2"/>
</dbReference>
<keyword evidence="5" id="KW-0813">Transport</keyword>
<evidence type="ECO:0000256" key="6">
    <source>
        <dbReference type="ARBA" id="ARBA00022660"/>
    </source>
</evidence>
<dbReference type="InterPro" id="IPR010933">
    <property type="entry name" value="NADH_DH_su2_C"/>
</dbReference>
<protein>
    <recommendedName>
        <fullName evidence="4 18">NADH-ubiquinone oxidoreductase chain 2</fullName>
        <ecNumber evidence="3 18">7.1.1.2</ecNumber>
    </recommendedName>
</protein>
<evidence type="ECO:0000256" key="9">
    <source>
        <dbReference type="ARBA" id="ARBA00022967"/>
    </source>
</evidence>
<keyword evidence="12 18" id="KW-0520">NAD</keyword>
<dbReference type="GeneID" id="27440775"/>
<keyword evidence="9 18" id="KW-1278">Translocase</keyword>
<evidence type="ECO:0000256" key="8">
    <source>
        <dbReference type="ARBA" id="ARBA00022792"/>
    </source>
</evidence>
<dbReference type="EC" id="7.1.1.2" evidence="3 18"/>
<proteinExistence type="inferred from homology"/>
<feature type="domain" description="NADH dehydrogenase subunit 2 C-terminal" evidence="20">
    <location>
        <begin position="290"/>
        <end position="344"/>
    </location>
</feature>
<accession>A0A162KGQ6</accession>
<feature type="transmembrane region" description="Helical" evidence="18">
    <location>
        <begin position="202"/>
        <end position="219"/>
    </location>
</feature>
<dbReference type="AlphaFoldDB" id="A0A162KGQ6"/>
<comment type="subunit">
    <text evidence="16">Core subunit of respiratory chain NADH dehydrogenase (Complex I) which is composed of 45 different subunits. Interacts with TMEM242.</text>
</comment>
<comment type="function">
    <text evidence="18">Core subunit of the mitochondrial membrane respiratory chain NADH dehydrogenase (Complex I) which catalyzes electron transfer from NADH through the respiratory chain, using ubiquinone as an electron acceptor. Essential for the catalytic activity and assembly of complex I.</text>
</comment>
<feature type="transmembrane region" description="Helical" evidence="18">
    <location>
        <begin position="151"/>
        <end position="171"/>
    </location>
</feature>
<evidence type="ECO:0000256" key="7">
    <source>
        <dbReference type="ARBA" id="ARBA00022692"/>
    </source>
</evidence>
<evidence type="ECO:0000256" key="2">
    <source>
        <dbReference type="ARBA" id="ARBA00007012"/>
    </source>
</evidence>
<feature type="transmembrane region" description="Helical" evidence="18">
    <location>
        <begin position="90"/>
        <end position="115"/>
    </location>
</feature>
<name>A0A162KGQ6_EXIEI</name>
<evidence type="ECO:0000256" key="14">
    <source>
        <dbReference type="ARBA" id="ARBA00023128"/>
    </source>
</evidence>
<feature type="transmembrane region" description="Helical" evidence="18">
    <location>
        <begin position="324"/>
        <end position="346"/>
    </location>
</feature>
<evidence type="ECO:0000256" key="1">
    <source>
        <dbReference type="ARBA" id="ARBA00004448"/>
    </source>
</evidence>
<evidence type="ECO:0000256" key="10">
    <source>
        <dbReference type="ARBA" id="ARBA00022982"/>
    </source>
</evidence>
<evidence type="ECO:0000256" key="13">
    <source>
        <dbReference type="ARBA" id="ARBA00023075"/>
    </source>
</evidence>
<evidence type="ECO:0000256" key="11">
    <source>
        <dbReference type="ARBA" id="ARBA00022989"/>
    </source>
</evidence>
<evidence type="ECO:0000256" key="3">
    <source>
        <dbReference type="ARBA" id="ARBA00012944"/>
    </source>
</evidence>
<feature type="transmembrane region" description="Helical" evidence="18">
    <location>
        <begin position="276"/>
        <end position="294"/>
    </location>
</feature>
<evidence type="ECO:0000256" key="4">
    <source>
        <dbReference type="ARBA" id="ARBA00021008"/>
    </source>
</evidence>
<sequence>MNPLTSITIYLTLLSGTLLTLLSSHWVLAWAGLEMSMLAMIPILMNKANPRSTEAASKYFLVQATASMMLMMSAIINFMKTGQWLMTNSLTPMASLMLTVALSMKMGLAPFHLWVPEVTQGTPLTSGLILLTWQKIAPISIMTQTIHSINMSLLMSMALLSIIMGGWGGLNQTQLRKIMAYSSISHMGWMMAIIPFNPALTMFNLLIYIIMTISMFMVLNMNKSTTALSLSSTWNKFPLLMPITLALLMSLGGLPPLTGFAPKWMTIKELVANNNIIVPTVMAMLALLNLYFYMRIIYSTSLTLFPSSNNNKIKWQLEYKKSTLLIPTLTILSTLLLPLTPTLYILY</sequence>
<feature type="domain" description="NADH:quinone oxidoreductase/Mrp antiporter transmembrane" evidence="19">
    <location>
        <begin position="23"/>
        <end position="282"/>
    </location>
</feature>
<reference evidence="21" key="2">
    <citation type="journal article" date="2016" name="BMC Evol. Biol.">
        <title>Evolutionary history of endemic Sulawesi squirrels constructed from UCEs and mitogenomes sequenced from museum specimens.</title>
        <authorList>
            <person name="Hawkins M.T."/>
            <person name="Leonard J.A."/>
            <person name="Helgen K.M."/>
            <person name="McDonough M.M."/>
            <person name="Rockwood L.L."/>
            <person name="Maldonado J.E."/>
        </authorList>
    </citation>
    <scope>NUCLEOTIDE SEQUENCE</scope>
    <source>
        <tissue evidence="21">Tissue sample</tissue>
    </source>
</reference>
<comment type="catalytic activity">
    <reaction evidence="17 18">
        <text>a ubiquinone + NADH + 5 H(+)(in) = a ubiquinol + NAD(+) + 4 H(+)(out)</text>
        <dbReference type="Rhea" id="RHEA:29091"/>
        <dbReference type="Rhea" id="RHEA-COMP:9565"/>
        <dbReference type="Rhea" id="RHEA-COMP:9566"/>
        <dbReference type="ChEBI" id="CHEBI:15378"/>
        <dbReference type="ChEBI" id="CHEBI:16389"/>
        <dbReference type="ChEBI" id="CHEBI:17976"/>
        <dbReference type="ChEBI" id="CHEBI:57540"/>
        <dbReference type="ChEBI" id="CHEBI:57945"/>
        <dbReference type="EC" id="7.1.1.2"/>
    </reaction>
</comment>
<dbReference type="GO" id="GO:0005743">
    <property type="term" value="C:mitochondrial inner membrane"/>
    <property type="evidence" value="ECO:0007669"/>
    <property type="project" value="UniProtKB-SubCell"/>
</dbReference>
<keyword evidence="13 18" id="KW-0830">Ubiquinone</keyword>
<dbReference type="RefSeq" id="YP_009252152.1">
    <property type="nucleotide sequence ID" value="NC_030072.1"/>
</dbReference>
<dbReference type="InterPro" id="IPR003917">
    <property type="entry name" value="NADH_UbQ_OxRdtase_chain2"/>
</dbReference>
<evidence type="ECO:0000256" key="15">
    <source>
        <dbReference type="ARBA" id="ARBA00023136"/>
    </source>
</evidence>
<keyword evidence="14 18" id="KW-0496">Mitochondrion</keyword>
<organism evidence="21">
    <name type="scientific">Exilisciurus exilis</name>
    <name type="common">Least pygmy squirrel</name>
    <dbReference type="NCBI Taxonomy" id="226549"/>
    <lineage>
        <taxon>Eukaryota</taxon>
        <taxon>Metazoa</taxon>
        <taxon>Chordata</taxon>
        <taxon>Craniata</taxon>
        <taxon>Vertebrata</taxon>
        <taxon>Euteleostomi</taxon>
        <taxon>Mammalia</taxon>
        <taxon>Eutheria</taxon>
        <taxon>Euarchontoglires</taxon>
        <taxon>Glires</taxon>
        <taxon>Rodentia</taxon>
        <taxon>Sciuromorpha</taxon>
        <taxon>Sciuridae</taxon>
        <taxon>Callosciurinae</taxon>
        <taxon>Callosciurini</taxon>
        <taxon>Exilisciurus</taxon>
    </lineage>
</organism>
<dbReference type="GO" id="GO:0006120">
    <property type="term" value="P:mitochondrial electron transport, NADH to ubiquinone"/>
    <property type="evidence" value="ECO:0007669"/>
    <property type="project" value="InterPro"/>
</dbReference>
<keyword evidence="10 18" id="KW-0249">Electron transport</keyword>
<feature type="transmembrane region" description="Helical" evidence="18">
    <location>
        <begin position="239"/>
        <end position="256"/>
    </location>
</feature>
<evidence type="ECO:0000256" key="5">
    <source>
        <dbReference type="ARBA" id="ARBA00022448"/>
    </source>
</evidence>
<evidence type="ECO:0000259" key="19">
    <source>
        <dbReference type="Pfam" id="PF00361"/>
    </source>
</evidence>
<keyword evidence="15 18" id="KW-0472">Membrane</keyword>
<keyword evidence="7 18" id="KW-0812">Transmembrane</keyword>
<dbReference type="PRINTS" id="PR01436">
    <property type="entry name" value="NADHDHGNASE2"/>
</dbReference>
<keyword evidence="8 18" id="KW-0999">Mitochondrion inner membrane</keyword>
<comment type="similarity">
    <text evidence="2 18">Belongs to the complex I subunit 2 family.</text>
</comment>